<name>A0AAW1P0S5_9CHLO</name>
<organism evidence="1 2">
    <name type="scientific">Symbiochloris irregularis</name>
    <dbReference type="NCBI Taxonomy" id="706552"/>
    <lineage>
        <taxon>Eukaryota</taxon>
        <taxon>Viridiplantae</taxon>
        <taxon>Chlorophyta</taxon>
        <taxon>core chlorophytes</taxon>
        <taxon>Trebouxiophyceae</taxon>
        <taxon>Trebouxiales</taxon>
        <taxon>Trebouxiaceae</taxon>
        <taxon>Symbiochloris</taxon>
    </lineage>
</organism>
<gene>
    <name evidence="1" type="ORF">WJX73_000189</name>
</gene>
<reference evidence="1 2" key="1">
    <citation type="journal article" date="2024" name="Nat. Commun.">
        <title>Phylogenomics reveals the evolutionary origins of lichenization in chlorophyte algae.</title>
        <authorList>
            <person name="Puginier C."/>
            <person name="Libourel C."/>
            <person name="Otte J."/>
            <person name="Skaloud P."/>
            <person name="Haon M."/>
            <person name="Grisel S."/>
            <person name="Petersen M."/>
            <person name="Berrin J.G."/>
            <person name="Delaux P.M."/>
            <person name="Dal Grande F."/>
            <person name="Keller J."/>
        </authorList>
    </citation>
    <scope>NUCLEOTIDE SEQUENCE [LARGE SCALE GENOMIC DNA]</scope>
    <source>
        <strain evidence="1 2">SAG 2036</strain>
    </source>
</reference>
<comment type="caution">
    <text evidence="1">The sequence shown here is derived from an EMBL/GenBank/DDBJ whole genome shotgun (WGS) entry which is preliminary data.</text>
</comment>
<accession>A0AAW1P0S5</accession>
<keyword evidence="2" id="KW-1185">Reference proteome</keyword>
<evidence type="ECO:0000313" key="2">
    <source>
        <dbReference type="Proteomes" id="UP001465755"/>
    </source>
</evidence>
<protein>
    <submittedName>
        <fullName evidence="1">Uncharacterized protein</fullName>
    </submittedName>
</protein>
<dbReference type="Proteomes" id="UP001465755">
    <property type="component" value="Unassembled WGS sequence"/>
</dbReference>
<proteinExistence type="predicted"/>
<dbReference type="EMBL" id="JALJOQ010000064">
    <property type="protein sequence ID" value="KAK9802967.1"/>
    <property type="molecule type" value="Genomic_DNA"/>
</dbReference>
<evidence type="ECO:0000313" key="1">
    <source>
        <dbReference type="EMBL" id="KAK9802967.1"/>
    </source>
</evidence>
<dbReference type="AlphaFoldDB" id="A0AAW1P0S5"/>
<sequence length="68" mass="7532">MHTSQGVKCTTESHEIREWFAACLDLDQSSTCVYVHESAQSRSSGQHAAVRTWSSGRPLLGVNRQEIA</sequence>